<dbReference type="Pfam" id="PF00067">
    <property type="entry name" value="p450"/>
    <property type="match status" value="1"/>
</dbReference>
<evidence type="ECO:0000256" key="5">
    <source>
        <dbReference type="RuleBase" id="RU000461"/>
    </source>
</evidence>
<organism evidence="6 7">
    <name type="scientific">Clohesyomyces aquaticus</name>
    <dbReference type="NCBI Taxonomy" id="1231657"/>
    <lineage>
        <taxon>Eukaryota</taxon>
        <taxon>Fungi</taxon>
        <taxon>Dikarya</taxon>
        <taxon>Ascomycota</taxon>
        <taxon>Pezizomycotina</taxon>
        <taxon>Dothideomycetes</taxon>
        <taxon>Pleosporomycetidae</taxon>
        <taxon>Pleosporales</taxon>
        <taxon>Lindgomycetaceae</taxon>
        <taxon>Clohesyomyces</taxon>
    </lineage>
</organism>
<keyword evidence="5" id="KW-0560">Oxidoreductase</keyword>
<dbReference type="AlphaFoldDB" id="A0A1Y1Y9C9"/>
<evidence type="ECO:0000256" key="2">
    <source>
        <dbReference type="ARBA" id="ARBA00022723"/>
    </source>
</evidence>
<sequence>MKFAELAGPVFGILLGLLVARVSVSNAVQRFNPHVTQCVLVYSYRLLLHPLHRYPGPFLAKITDWYSAYHAIRMNLHFTTYADHAKYGPVIRQGPNKLVFSSVQAAHDVLQNERLFKSRAYLVTQVNPTIFNLFNVIDTRLHRTKRRIIGQGISEKAMRRFEPVMHEQVQVFLAQLARASKDSSPLDMSEKCSHLGLDISGEIGFGHGFELQTSEKNRWMPSGISTSNRRLNVYVQFPALRYIGWEKLLLPVILPKVMRFHRMVRDKIRARLKEDTHSRPDLLSSIHDYKDPDTGSSMSKRELWSEATFLIPAGGDTTASLLAASFFYLSHYPKTYQRLATEIRERFSSAEEIRGGVKLAGCAYLHAFITETLRISPPSNTTLWRDLPADAATNPVIIDGHVIPPGTRIGVNLYCMHRNPTYFPDPRSHRPERWIREESGVSDEQWKIMHDAFIPFSLGPRNCAGKAVAWAEVPLVLAKTLWYFDFWRAGEDGERLDGGDVFYMLDQLGSRHTGPVMKFRLRDGVGEELVG</sequence>
<reference evidence="6 7" key="1">
    <citation type="submission" date="2016-07" db="EMBL/GenBank/DDBJ databases">
        <title>Pervasive Adenine N6-methylation of Active Genes in Fungi.</title>
        <authorList>
            <consortium name="DOE Joint Genome Institute"/>
            <person name="Mondo S.J."/>
            <person name="Dannebaum R.O."/>
            <person name="Kuo R.C."/>
            <person name="Labutti K."/>
            <person name="Haridas S."/>
            <person name="Kuo A."/>
            <person name="Salamov A."/>
            <person name="Ahrendt S.R."/>
            <person name="Lipzen A."/>
            <person name="Sullivan W."/>
            <person name="Andreopoulos W.B."/>
            <person name="Clum A."/>
            <person name="Lindquist E."/>
            <person name="Daum C."/>
            <person name="Ramamoorthy G.K."/>
            <person name="Gryganskyi A."/>
            <person name="Culley D."/>
            <person name="Magnuson J.K."/>
            <person name="James T.Y."/>
            <person name="O'Malley M.A."/>
            <person name="Stajich J.E."/>
            <person name="Spatafora J.W."/>
            <person name="Visel A."/>
            <person name="Grigoriev I.V."/>
        </authorList>
    </citation>
    <scope>NUCLEOTIDE SEQUENCE [LARGE SCALE GENOMIC DNA]</scope>
    <source>
        <strain evidence="6 7">CBS 115471</strain>
    </source>
</reference>
<dbReference type="InterPro" id="IPR050121">
    <property type="entry name" value="Cytochrome_P450_monoxygenase"/>
</dbReference>
<evidence type="ECO:0000256" key="4">
    <source>
        <dbReference type="PIRSR" id="PIRSR602401-1"/>
    </source>
</evidence>
<evidence type="ECO:0000313" key="6">
    <source>
        <dbReference type="EMBL" id="ORX94597.1"/>
    </source>
</evidence>
<dbReference type="Gene3D" id="1.10.630.10">
    <property type="entry name" value="Cytochrome P450"/>
    <property type="match status" value="1"/>
</dbReference>
<dbReference type="GO" id="GO:0005506">
    <property type="term" value="F:iron ion binding"/>
    <property type="evidence" value="ECO:0007669"/>
    <property type="project" value="InterPro"/>
</dbReference>
<dbReference type="STRING" id="1231657.A0A1Y1Y9C9"/>
<dbReference type="InterPro" id="IPR036396">
    <property type="entry name" value="Cyt_P450_sf"/>
</dbReference>
<dbReference type="Proteomes" id="UP000193144">
    <property type="component" value="Unassembled WGS sequence"/>
</dbReference>
<dbReference type="CDD" id="cd11061">
    <property type="entry name" value="CYP67-like"/>
    <property type="match status" value="1"/>
</dbReference>
<protein>
    <submittedName>
        <fullName evidence="6">Cytochrome P450 monooxygenase-like protein</fullName>
    </submittedName>
</protein>
<keyword evidence="2 4" id="KW-0479">Metal-binding</keyword>
<name>A0A1Y1Y9C9_9PLEO</name>
<dbReference type="PROSITE" id="PS00086">
    <property type="entry name" value="CYTOCHROME_P450"/>
    <property type="match status" value="1"/>
</dbReference>
<dbReference type="SUPFAM" id="SSF48264">
    <property type="entry name" value="Cytochrome P450"/>
    <property type="match status" value="1"/>
</dbReference>
<keyword evidence="4 5" id="KW-0349">Heme</keyword>
<dbReference type="EMBL" id="MCFA01000304">
    <property type="protein sequence ID" value="ORX94597.1"/>
    <property type="molecule type" value="Genomic_DNA"/>
</dbReference>
<dbReference type="PANTHER" id="PTHR24305">
    <property type="entry name" value="CYTOCHROME P450"/>
    <property type="match status" value="1"/>
</dbReference>
<accession>A0A1Y1Y9C9</accession>
<keyword evidence="7" id="KW-1185">Reference proteome</keyword>
<dbReference type="PANTHER" id="PTHR24305:SF226">
    <property type="entry name" value="CYTOCHROME P450 MONOOXYGENASE"/>
    <property type="match status" value="1"/>
</dbReference>
<dbReference type="InterPro" id="IPR001128">
    <property type="entry name" value="Cyt_P450"/>
</dbReference>
<keyword evidence="3 4" id="KW-0408">Iron</keyword>
<comment type="similarity">
    <text evidence="5">Belongs to the cytochrome P450 family.</text>
</comment>
<evidence type="ECO:0000256" key="3">
    <source>
        <dbReference type="ARBA" id="ARBA00023004"/>
    </source>
</evidence>
<evidence type="ECO:0000256" key="1">
    <source>
        <dbReference type="ARBA" id="ARBA00001971"/>
    </source>
</evidence>
<keyword evidence="5 6" id="KW-0503">Monooxygenase</keyword>
<proteinExistence type="inferred from homology"/>
<comment type="cofactor">
    <cofactor evidence="1 4">
        <name>heme</name>
        <dbReference type="ChEBI" id="CHEBI:30413"/>
    </cofactor>
</comment>
<dbReference type="GO" id="GO:0020037">
    <property type="term" value="F:heme binding"/>
    <property type="evidence" value="ECO:0007669"/>
    <property type="project" value="InterPro"/>
</dbReference>
<dbReference type="GO" id="GO:0016705">
    <property type="term" value="F:oxidoreductase activity, acting on paired donors, with incorporation or reduction of molecular oxygen"/>
    <property type="evidence" value="ECO:0007669"/>
    <property type="project" value="InterPro"/>
</dbReference>
<dbReference type="GO" id="GO:0004497">
    <property type="term" value="F:monooxygenase activity"/>
    <property type="evidence" value="ECO:0007669"/>
    <property type="project" value="UniProtKB-KW"/>
</dbReference>
<comment type="caution">
    <text evidence="6">The sequence shown here is derived from an EMBL/GenBank/DDBJ whole genome shotgun (WGS) entry which is preliminary data.</text>
</comment>
<dbReference type="PRINTS" id="PR00463">
    <property type="entry name" value="EP450I"/>
</dbReference>
<dbReference type="PRINTS" id="PR00385">
    <property type="entry name" value="P450"/>
</dbReference>
<dbReference type="OrthoDB" id="1470350at2759"/>
<dbReference type="InterPro" id="IPR002401">
    <property type="entry name" value="Cyt_P450_E_grp-I"/>
</dbReference>
<dbReference type="InterPro" id="IPR017972">
    <property type="entry name" value="Cyt_P450_CS"/>
</dbReference>
<feature type="binding site" description="axial binding residue" evidence="4">
    <location>
        <position position="463"/>
    </location>
    <ligand>
        <name>heme</name>
        <dbReference type="ChEBI" id="CHEBI:30413"/>
    </ligand>
    <ligandPart>
        <name>Fe</name>
        <dbReference type="ChEBI" id="CHEBI:18248"/>
    </ligandPart>
</feature>
<gene>
    <name evidence="6" type="ORF">BCR34DRAFT_499148</name>
</gene>
<evidence type="ECO:0000313" key="7">
    <source>
        <dbReference type="Proteomes" id="UP000193144"/>
    </source>
</evidence>